<reference evidence="1 2" key="1">
    <citation type="submission" date="2024-09" db="EMBL/GenBank/DDBJ databases">
        <title>Rethinking Asexuality: The Enigmatic Case of Functional Sexual Genes in Lepraria (Stereocaulaceae).</title>
        <authorList>
            <person name="Doellman M."/>
            <person name="Sun Y."/>
            <person name="Barcenas-Pena A."/>
            <person name="Lumbsch H.T."/>
            <person name="Grewe F."/>
        </authorList>
    </citation>
    <scope>NUCLEOTIDE SEQUENCE [LARGE SCALE GENOMIC DNA]</scope>
    <source>
        <strain evidence="1 2">Mercado 3170</strain>
    </source>
</reference>
<organism evidence="1 2">
    <name type="scientific">Stereocaulon virgatum</name>
    <dbReference type="NCBI Taxonomy" id="373712"/>
    <lineage>
        <taxon>Eukaryota</taxon>
        <taxon>Fungi</taxon>
        <taxon>Dikarya</taxon>
        <taxon>Ascomycota</taxon>
        <taxon>Pezizomycotina</taxon>
        <taxon>Lecanoromycetes</taxon>
        <taxon>OSLEUM clade</taxon>
        <taxon>Lecanoromycetidae</taxon>
        <taxon>Lecanorales</taxon>
        <taxon>Lecanorineae</taxon>
        <taxon>Stereocaulaceae</taxon>
        <taxon>Stereocaulon</taxon>
    </lineage>
</organism>
<sequence length="171" mass="18889">MDSPLEDVRLELAGPPLDEVLNSADDKVPIELGRLRLKDAALRKLLLKSRMEDVELEPATRLAEDVEIELGRLLLVDDDNWVVEGDEVEPEDVAAVPLEADLPGDDSYDDVIATEDDWEKMLEDVVGHEAGDIVKDALVADAGALWDNKVDEELPIDAIEERLLVTDVELA</sequence>
<evidence type="ECO:0000313" key="1">
    <source>
        <dbReference type="EMBL" id="KAL2046193.1"/>
    </source>
</evidence>
<evidence type="ECO:0000313" key="2">
    <source>
        <dbReference type="Proteomes" id="UP001590950"/>
    </source>
</evidence>
<name>A0ABR4ARU2_9LECA</name>
<proteinExistence type="predicted"/>
<dbReference type="Proteomes" id="UP001590950">
    <property type="component" value="Unassembled WGS sequence"/>
</dbReference>
<gene>
    <name evidence="1" type="ORF">N7G274_001640</name>
</gene>
<keyword evidence="2" id="KW-1185">Reference proteome</keyword>
<comment type="caution">
    <text evidence="1">The sequence shown here is derived from an EMBL/GenBank/DDBJ whole genome shotgun (WGS) entry which is preliminary data.</text>
</comment>
<accession>A0ABR4ARU2</accession>
<protein>
    <submittedName>
        <fullName evidence="1">Uncharacterized protein</fullName>
    </submittedName>
</protein>
<dbReference type="EMBL" id="JBEFKJ010000004">
    <property type="protein sequence ID" value="KAL2046193.1"/>
    <property type="molecule type" value="Genomic_DNA"/>
</dbReference>